<proteinExistence type="predicted"/>
<dbReference type="EMBL" id="CASHTH010000782">
    <property type="protein sequence ID" value="CAI8007532.1"/>
    <property type="molecule type" value="Genomic_DNA"/>
</dbReference>
<gene>
    <name evidence="2" type="ORF">GBAR_LOCUS5255</name>
</gene>
<feature type="compositionally biased region" description="Gly residues" evidence="1">
    <location>
        <begin position="23"/>
        <end position="36"/>
    </location>
</feature>
<protein>
    <submittedName>
        <fullName evidence="2">Uncharacterized protein</fullName>
    </submittedName>
</protein>
<comment type="caution">
    <text evidence="2">The sequence shown here is derived from an EMBL/GenBank/DDBJ whole genome shotgun (WGS) entry which is preliminary data.</text>
</comment>
<evidence type="ECO:0000256" key="1">
    <source>
        <dbReference type="SAM" id="MobiDB-lite"/>
    </source>
</evidence>
<reference evidence="2" key="1">
    <citation type="submission" date="2023-03" db="EMBL/GenBank/DDBJ databases">
        <authorList>
            <person name="Steffen K."/>
            <person name="Cardenas P."/>
        </authorList>
    </citation>
    <scope>NUCLEOTIDE SEQUENCE</scope>
</reference>
<keyword evidence="3" id="KW-1185">Reference proteome</keyword>
<sequence length="137" mass="14413">MTTERPASPGPRPAGPGGPRPAAGGGRPPFRGGGGWWRTRRRPGWLSAQTRQASLLCAAQDLHLLRGQGEAHRLQGCGQAEALHIGPLQDGGSAQDGRVLEAPARVVAGDQARAHTCAYPFQPGSQNARRRLRCVAS</sequence>
<feature type="compositionally biased region" description="Pro residues" evidence="1">
    <location>
        <begin position="8"/>
        <end position="19"/>
    </location>
</feature>
<evidence type="ECO:0000313" key="2">
    <source>
        <dbReference type="EMBL" id="CAI8007532.1"/>
    </source>
</evidence>
<dbReference type="Proteomes" id="UP001174909">
    <property type="component" value="Unassembled WGS sequence"/>
</dbReference>
<evidence type="ECO:0000313" key="3">
    <source>
        <dbReference type="Proteomes" id="UP001174909"/>
    </source>
</evidence>
<name>A0AA35RC94_GEOBA</name>
<feature type="region of interest" description="Disordered" evidence="1">
    <location>
        <begin position="1"/>
        <end position="42"/>
    </location>
</feature>
<dbReference type="AlphaFoldDB" id="A0AA35RC94"/>
<accession>A0AA35RC94</accession>
<organism evidence="2 3">
    <name type="scientific">Geodia barretti</name>
    <name type="common">Barrett's horny sponge</name>
    <dbReference type="NCBI Taxonomy" id="519541"/>
    <lineage>
        <taxon>Eukaryota</taxon>
        <taxon>Metazoa</taxon>
        <taxon>Porifera</taxon>
        <taxon>Demospongiae</taxon>
        <taxon>Heteroscleromorpha</taxon>
        <taxon>Tetractinellida</taxon>
        <taxon>Astrophorina</taxon>
        <taxon>Geodiidae</taxon>
        <taxon>Geodia</taxon>
    </lineage>
</organism>